<name>A0ABD2BMG4_VESSQ</name>
<accession>A0ABD2BMG4</accession>
<gene>
    <name evidence="1" type="ORF">V1478_003665</name>
</gene>
<evidence type="ECO:0000313" key="2">
    <source>
        <dbReference type="Proteomes" id="UP001607302"/>
    </source>
</evidence>
<comment type="caution">
    <text evidence="1">The sequence shown here is derived from an EMBL/GenBank/DDBJ whole genome shotgun (WGS) entry which is preliminary data.</text>
</comment>
<dbReference type="AlphaFoldDB" id="A0ABD2BMG4"/>
<reference evidence="1 2" key="1">
    <citation type="journal article" date="2024" name="Ann. Entomol. Soc. Am.">
        <title>Genomic analyses of the southern and eastern yellowjacket wasps (Hymenoptera: Vespidae) reveal evolutionary signatures of social life.</title>
        <authorList>
            <person name="Catto M.A."/>
            <person name="Caine P.B."/>
            <person name="Orr S.E."/>
            <person name="Hunt B.G."/>
            <person name="Goodisman M.A.D."/>
        </authorList>
    </citation>
    <scope>NUCLEOTIDE SEQUENCE [LARGE SCALE GENOMIC DNA]</scope>
    <source>
        <strain evidence="1">233</strain>
        <tissue evidence="1">Head and thorax</tissue>
    </source>
</reference>
<proteinExistence type="predicted"/>
<dbReference type="Proteomes" id="UP001607302">
    <property type="component" value="Unassembled WGS sequence"/>
</dbReference>
<dbReference type="EMBL" id="JAUDFV010000074">
    <property type="protein sequence ID" value="KAL2733967.1"/>
    <property type="molecule type" value="Genomic_DNA"/>
</dbReference>
<keyword evidence="2" id="KW-1185">Reference proteome</keyword>
<evidence type="ECO:0000313" key="1">
    <source>
        <dbReference type="EMBL" id="KAL2733967.1"/>
    </source>
</evidence>
<protein>
    <submittedName>
        <fullName evidence="1">Uncharacterized protein</fullName>
    </submittedName>
</protein>
<organism evidence="1 2">
    <name type="scientific">Vespula squamosa</name>
    <name type="common">Southern yellow jacket</name>
    <name type="synonym">Wasp</name>
    <dbReference type="NCBI Taxonomy" id="30214"/>
    <lineage>
        <taxon>Eukaryota</taxon>
        <taxon>Metazoa</taxon>
        <taxon>Ecdysozoa</taxon>
        <taxon>Arthropoda</taxon>
        <taxon>Hexapoda</taxon>
        <taxon>Insecta</taxon>
        <taxon>Pterygota</taxon>
        <taxon>Neoptera</taxon>
        <taxon>Endopterygota</taxon>
        <taxon>Hymenoptera</taxon>
        <taxon>Apocrita</taxon>
        <taxon>Aculeata</taxon>
        <taxon>Vespoidea</taxon>
        <taxon>Vespidae</taxon>
        <taxon>Vespinae</taxon>
        <taxon>Vespula</taxon>
    </lineage>
</organism>
<sequence>MYEFACKTKDVLTSPLRKHQMMMIMTTIRFWFYQGKKKRLVAWLDILPESERSIYDDYARSTFLSNFYNFIAALCIIT</sequence>